<reference evidence="1" key="2">
    <citation type="journal article" date="2015" name="Fish Shellfish Immunol.">
        <title>Early steps in the European eel (Anguilla anguilla)-Vibrio vulnificus interaction in the gills: Role of the RtxA13 toxin.</title>
        <authorList>
            <person name="Callol A."/>
            <person name="Pajuelo D."/>
            <person name="Ebbesson L."/>
            <person name="Teles M."/>
            <person name="MacKenzie S."/>
            <person name="Amaro C."/>
        </authorList>
    </citation>
    <scope>NUCLEOTIDE SEQUENCE</scope>
</reference>
<name>A0A0E9S9B0_ANGAN</name>
<accession>A0A0E9S9B0</accession>
<evidence type="ECO:0000313" key="1">
    <source>
        <dbReference type="EMBL" id="JAH37851.1"/>
    </source>
</evidence>
<protein>
    <submittedName>
        <fullName evidence="1">Uncharacterized protein</fullName>
    </submittedName>
</protein>
<sequence length="48" mass="5494">MWTHYLNQIIYNGNKVMLTNRIGGRKPGAGNISIVDHLIISKDTQIWI</sequence>
<proteinExistence type="predicted"/>
<dbReference type="AlphaFoldDB" id="A0A0E9S9B0"/>
<reference evidence="1" key="1">
    <citation type="submission" date="2014-11" db="EMBL/GenBank/DDBJ databases">
        <authorList>
            <person name="Amaro Gonzalez C."/>
        </authorList>
    </citation>
    <scope>NUCLEOTIDE SEQUENCE</scope>
</reference>
<organism evidence="1">
    <name type="scientific">Anguilla anguilla</name>
    <name type="common">European freshwater eel</name>
    <name type="synonym">Muraena anguilla</name>
    <dbReference type="NCBI Taxonomy" id="7936"/>
    <lineage>
        <taxon>Eukaryota</taxon>
        <taxon>Metazoa</taxon>
        <taxon>Chordata</taxon>
        <taxon>Craniata</taxon>
        <taxon>Vertebrata</taxon>
        <taxon>Euteleostomi</taxon>
        <taxon>Actinopterygii</taxon>
        <taxon>Neopterygii</taxon>
        <taxon>Teleostei</taxon>
        <taxon>Anguilliformes</taxon>
        <taxon>Anguillidae</taxon>
        <taxon>Anguilla</taxon>
    </lineage>
</organism>
<dbReference type="EMBL" id="GBXM01070726">
    <property type="protein sequence ID" value="JAH37851.1"/>
    <property type="molecule type" value="Transcribed_RNA"/>
</dbReference>